<evidence type="ECO:0000313" key="2">
    <source>
        <dbReference type="EMBL" id="MFD2564029.1"/>
    </source>
</evidence>
<reference evidence="3" key="1">
    <citation type="journal article" date="2019" name="Int. J. Syst. Evol. Microbiol.">
        <title>The Global Catalogue of Microorganisms (GCM) 10K type strain sequencing project: providing services to taxonomists for standard genome sequencing and annotation.</title>
        <authorList>
            <consortium name="The Broad Institute Genomics Platform"/>
            <consortium name="The Broad Institute Genome Sequencing Center for Infectious Disease"/>
            <person name="Wu L."/>
            <person name="Ma J."/>
        </authorList>
    </citation>
    <scope>NUCLEOTIDE SEQUENCE [LARGE SCALE GENOMIC DNA]</scope>
    <source>
        <strain evidence="3">KCTC 52274</strain>
    </source>
</reference>
<keyword evidence="3" id="KW-1185">Reference proteome</keyword>
<keyword evidence="1" id="KW-1133">Transmembrane helix</keyword>
<keyword evidence="1" id="KW-0812">Transmembrane</keyword>
<sequence>MAIKDYINVSYVFENNNCISINTTNNFEIHINPQLDMGFTNVICSLQYQVLGKAISSKNKISSLIIDQDSFWEKKERYSYKAQLALEELPTSYNGRNLQIIWWLYLEVELDQESKSSIRNSLLKDVFIVSLIKSFDGKHQNKNKVSLINPNYSYSIDDFNKTHKIDPYLYFIIGVFIMVVSSILYFGDILKRYFWIPALAGIGIAGYGQYKINSTGILKEVRFKGTPIDNEKFNLELSIHRNEAKISSAIIRYVIIEEVVDERGTTSTTYKENIYSSETKMIKAPIPKIVNTQLSYPYKDIPIDFSRKNIRFYSRIEVDFQFKNKTRGTIKEYFPLIKIS</sequence>
<dbReference type="EMBL" id="JBHULE010000019">
    <property type="protein sequence ID" value="MFD2564029.1"/>
    <property type="molecule type" value="Genomic_DNA"/>
</dbReference>
<dbReference type="RefSeq" id="WP_378293878.1">
    <property type="nucleotide sequence ID" value="NZ_JBHULE010000019.1"/>
</dbReference>
<organism evidence="2 3">
    <name type="scientific">Aquimarina rubra</name>
    <dbReference type="NCBI Taxonomy" id="1920033"/>
    <lineage>
        <taxon>Bacteria</taxon>
        <taxon>Pseudomonadati</taxon>
        <taxon>Bacteroidota</taxon>
        <taxon>Flavobacteriia</taxon>
        <taxon>Flavobacteriales</taxon>
        <taxon>Flavobacteriaceae</taxon>
        <taxon>Aquimarina</taxon>
    </lineage>
</organism>
<evidence type="ECO:0000256" key="1">
    <source>
        <dbReference type="SAM" id="Phobius"/>
    </source>
</evidence>
<accession>A0ABW5LJM3</accession>
<protein>
    <recommendedName>
        <fullName evidence="4">Arrestin-like N-terminal domain-containing protein</fullName>
    </recommendedName>
</protein>
<feature type="transmembrane region" description="Helical" evidence="1">
    <location>
        <begin position="168"/>
        <end position="187"/>
    </location>
</feature>
<proteinExistence type="predicted"/>
<dbReference type="Proteomes" id="UP001597319">
    <property type="component" value="Unassembled WGS sequence"/>
</dbReference>
<evidence type="ECO:0000313" key="3">
    <source>
        <dbReference type="Proteomes" id="UP001597319"/>
    </source>
</evidence>
<name>A0ABW5LJM3_9FLAO</name>
<keyword evidence="1" id="KW-0472">Membrane</keyword>
<comment type="caution">
    <text evidence="2">The sequence shown here is derived from an EMBL/GenBank/DDBJ whole genome shotgun (WGS) entry which is preliminary data.</text>
</comment>
<evidence type="ECO:0008006" key="4">
    <source>
        <dbReference type="Google" id="ProtNLM"/>
    </source>
</evidence>
<gene>
    <name evidence="2" type="ORF">ACFSR1_15215</name>
</gene>